<dbReference type="AlphaFoldDB" id="A0A2P1QP95"/>
<reference evidence="1 2" key="1">
    <citation type="journal article" date="2015" name="Genome Announc.">
        <title>Draft Genome Sequences of Leptospira santarosai Strains U160, U164, and U233, Isolated from Asymptomatic Cattle.</title>
        <authorList>
            <person name="Kremer F.S."/>
            <person name="Eslabao M.R."/>
            <person name="Provisor M."/>
            <person name="Woloski R.D."/>
            <person name="Ramires O.V."/>
            <person name="Moreno L.Z."/>
            <person name="Moreno A.M."/>
            <person name="Hamond C."/>
            <person name="Lilenbaum W."/>
            <person name="Dellagostin O.A."/>
        </authorList>
    </citation>
    <scope>NUCLEOTIDE SEQUENCE [LARGE SCALE GENOMIC DNA]</scope>
    <source>
        <strain evidence="1 2">U160</strain>
    </source>
</reference>
<gene>
    <name evidence="1" type="ORF">XB16_0385</name>
</gene>
<protein>
    <submittedName>
        <fullName evidence="1">Phage capsid family protein</fullName>
    </submittedName>
</protein>
<evidence type="ECO:0000313" key="2">
    <source>
        <dbReference type="Proteomes" id="UP000033961"/>
    </source>
</evidence>
<sequence>MSVLKKKRKLRFKPSDIKKLSLEKEMYKELDSNKCAVPLSKIIERLEEKSGFDPFDQKSDVGLMNPVDRQLLINGVDVFNSATLVDDFFKTNNSTILFPAFISDQIYLGMGLGQMELSVEDLKASSQKISSTAIEKIGIDFEKEDVDAATVGQGGSFPSATIELKTGAVSMKKVGRKMVISYEAARRVNIDILKIYLQRIGYRLGQQMAQEGLRVLVEGDETNGSAISTSYTKTNEWKYADVIRLIFGNFKKGQTATTVVLNNEFLLNILTDETNFKQFQSLNIAEKFITSGEIQGFFGRAWKTSEYVPDNTMIAFDKTSCLSYFEEAKSSLIETDKIIDKQLEQTVISLNFGFTKLYQSACFQKALKTTPYEGFRK</sequence>
<organism evidence="1 2">
    <name type="scientific">Leptospira santarosai</name>
    <dbReference type="NCBI Taxonomy" id="28183"/>
    <lineage>
        <taxon>Bacteria</taxon>
        <taxon>Pseudomonadati</taxon>
        <taxon>Spirochaetota</taxon>
        <taxon>Spirochaetia</taxon>
        <taxon>Leptospirales</taxon>
        <taxon>Leptospiraceae</taxon>
        <taxon>Leptospira</taxon>
    </lineage>
</organism>
<accession>A0A2P1QP95</accession>
<dbReference type="SUPFAM" id="SSF56563">
    <property type="entry name" value="Major capsid protein gp5"/>
    <property type="match status" value="1"/>
</dbReference>
<proteinExistence type="predicted"/>
<evidence type="ECO:0000313" key="1">
    <source>
        <dbReference type="EMBL" id="AVQ10732.1"/>
    </source>
</evidence>
<dbReference type="Proteomes" id="UP000033961">
    <property type="component" value="Chromosome I"/>
</dbReference>
<dbReference type="Pfam" id="PF25209">
    <property type="entry name" value="Phage_capsid_4"/>
    <property type="match status" value="1"/>
</dbReference>
<dbReference type="EMBL" id="CP027843">
    <property type="protein sequence ID" value="AVQ10732.1"/>
    <property type="molecule type" value="Genomic_DNA"/>
</dbReference>
<name>A0A2P1QP95_9LEPT</name>